<name>A0A558FUW6_HALVO</name>
<keyword evidence="1" id="KW-0472">Membrane</keyword>
<keyword evidence="1" id="KW-0812">Transmembrane</keyword>
<feature type="transmembrane region" description="Helical" evidence="1">
    <location>
        <begin position="41"/>
        <end position="59"/>
    </location>
</feature>
<keyword evidence="1" id="KW-1133">Transmembrane helix</keyword>
<dbReference type="AlphaFoldDB" id="A0A558FUW6"/>
<organism evidence="2 3">
    <name type="scientific">Haloferax volcanii</name>
    <name type="common">Halobacterium volcanii</name>
    <dbReference type="NCBI Taxonomy" id="2246"/>
    <lineage>
        <taxon>Archaea</taxon>
        <taxon>Methanobacteriati</taxon>
        <taxon>Methanobacteriota</taxon>
        <taxon>Stenosarchaea group</taxon>
        <taxon>Halobacteria</taxon>
        <taxon>Halobacteriales</taxon>
        <taxon>Haloferacaceae</taxon>
        <taxon>Haloferax</taxon>
    </lineage>
</organism>
<accession>A0A558FUW6</accession>
<evidence type="ECO:0000313" key="3">
    <source>
        <dbReference type="Proteomes" id="UP000320212"/>
    </source>
</evidence>
<dbReference type="EMBL" id="VMTR01000268">
    <property type="protein sequence ID" value="TVT89304.1"/>
    <property type="molecule type" value="Genomic_DNA"/>
</dbReference>
<evidence type="ECO:0000313" key="2">
    <source>
        <dbReference type="EMBL" id="TVT89304.1"/>
    </source>
</evidence>
<evidence type="ECO:0000256" key="1">
    <source>
        <dbReference type="SAM" id="Phobius"/>
    </source>
</evidence>
<comment type="caution">
    <text evidence="2">The sequence shown here is derived from an EMBL/GenBank/DDBJ whole genome shotgun (WGS) entry which is preliminary data.</text>
</comment>
<feature type="transmembrane region" description="Helical" evidence="1">
    <location>
        <begin position="79"/>
        <end position="98"/>
    </location>
</feature>
<gene>
    <name evidence="2" type="ORF">FQA18_18540</name>
</gene>
<protein>
    <submittedName>
        <fullName evidence="2">Uncharacterized protein</fullName>
    </submittedName>
</protein>
<dbReference type="Proteomes" id="UP000320212">
    <property type="component" value="Unassembled WGS sequence"/>
</dbReference>
<sequence length="104" mass="10900">MVDSLVVTLSGGAHQATKEYAAFMSDACDPRNMSTEASARVPHLLMSIGGLALVSQSVVFEGTFGLVTNPGVSGGLRDVLSGGLLLVSMVCFFSGIYLQIRMSR</sequence>
<proteinExistence type="predicted"/>
<reference evidence="2 3" key="1">
    <citation type="submission" date="2019-07" db="EMBL/GenBank/DDBJ databases">
        <title>Draft genome sequence of Haloferax volcanii SS0101, isolated from salt farm in Samut Sakhon, Thailand.</title>
        <authorList>
            <person name="Wanthongcharoen S."/>
            <person name="Yamprayoonswat W."/>
            <person name="Ruangsuj P."/>
            <person name="Thongpramul N."/>
            <person name="Jumpathong W."/>
            <person name="Sittihan S."/>
            <person name="Kanjanavas P."/>
            <person name="Yasawong M."/>
        </authorList>
    </citation>
    <scope>NUCLEOTIDE SEQUENCE [LARGE SCALE GENOMIC DNA]</scope>
    <source>
        <strain evidence="2 3">SS0101</strain>
    </source>
</reference>